<dbReference type="InterPro" id="IPR023614">
    <property type="entry name" value="Porin_dom_sf"/>
</dbReference>
<accession>U5N4S9</accession>
<dbReference type="HOGENOM" id="CLU_595413_0_0_4"/>
<name>U5N4S9_9BURK</name>
<organism evidence="2 3">
    <name type="scientific">Candidatus Symbiobacter mobilis CR</name>
    <dbReference type="NCBI Taxonomy" id="946483"/>
    <lineage>
        <taxon>Bacteria</taxon>
        <taxon>Pseudomonadati</taxon>
        <taxon>Pseudomonadota</taxon>
        <taxon>Betaproteobacteria</taxon>
        <taxon>Burkholderiales</taxon>
        <taxon>Comamonadaceae</taxon>
    </lineage>
</organism>
<dbReference type="Proteomes" id="UP000017184">
    <property type="component" value="Chromosome"/>
</dbReference>
<keyword evidence="1" id="KW-0732">Signal</keyword>
<dbReference type="PATRIC" id="fig|946483.4.peg.383"/>
<evidence type="ECO:0000313" key="3">
    <source>
        <dbReference type="Proteomes" id="UP000017184"/>
    </source>
</evidence>
<dbReference type="EMBL" id="CP004885">
    <property type="protein sequence ID" value="AGX86501.1"/>
    <property type="molecule type" value="Genomic_DNA"/>
</dbReference>
<evidence type="ECO:0000256" key="1">
    <source>
        <dbReference type="SAM" id="SignalP"/>
    </source>
</evidence>
<dbReference type="KEGG" id="cbx:Cenrod_0378"/>
<dbReference type="AlphaFoldDB" id="U5N4S9"/>
<sequence>MGVVAAAFLAVLVGLGFPSSAHSARVDVSVFGTIEHARSDSPYRYRRFVDDQGTWNRGSVFGLQLDAELQPGWRATVQSRLAPSIQSDDRWEHTFPWAFLSWRPEDDWRVRVGKVRAPGYLHAENMDVGSTFAYAQLPIEMYSLSPSMDITGVLLNKEWAWGVGDIGLDAYWGKSNIHWRMFFREGLPGVLEPGTKFMPLSLDLRGALLAYRMRDDVYQIGLHHIHSENDEGNFWPRPMLVEPIPGVQFYDVFPSAERHGYKRLALWILNAGVDVGLGDRYRMSAEVAVRRSDRKFEGLNATGGYVAVRRDWGAWTPYVSVAHLRSQRGVLQTYHAMDQTTVPSAVPGADLIRASQIIGADSLQPFDQGSWAIGTSYSMTTNQKLKIEWVRTRIGSVPSMVDMVDIPSGVAGWDRSIHSVGVSYSFVF</sequence>
<gene>
    <name evidence="2" type="ORF">Cenrod_0378</name>
</gene>
<dbReference type="SUPFAM" id="SSF56935">
    <property type="entry name" value="Porins"/>
    <property type="match status" value="1"/>
</dbReference>
<dbReference type="Gene3D" id="2.40.160.10">
    <property type="entry name" value="Porin"/>
    <property type="match status" value="1"/>
</dbReference>
<dbReference type="STRING" id="946483.Cenrod_0378"/>
<protein>
    <submittedName>
        <fullName evidence="2">Uncharacterized protein</fullName>
    </submittedName>
</protein>
<feature type="signal peptide" evidence="1">
    <location>
        <begin position="1"/>
        <end position="23"/>
    </location>
</feature>
<feature type="chain" id="PRO_5004662808" evidence="1">
    <location>
        <begin position="24"/>
        <end position="428"/>
    </location>
</feature>
<evidence type="ECO:0000313" key="2">
    <source>
        <dbReference type="EMBL" id="AGX86501.1"/>
    </source>
</evidence>
<proteinExistence type="predicted"/>
<keyword evidence="3" id="KW-1185">Reference proteome</keyword>
<dbReference type="eggNOG" id="COG1024">
    <property type="taxonomic scope" value="Bacteria"/>
</dbReference>
<reference evidence="2 3" key="1">
    <citation type="journal article" date="2013" name="Genome Biol.">
        <title>Genomic analysis reveals key aspects of prokaryotic symbiosis in the phototrophic consortium "Chlorochromatium aggregatum".</title>
        <authorList>
            <person name="Liu Z."/>
            <person name="Muller J."/>
            <person name="Li T."/>
            <person name="Alvey R.M."/>
            <person name="Vogl K."/>
            <person name="Frigaard N.U."/>
            <person name="Rockwell N.C."/>
            <person name="Boyd E.S."/>
            <person name="Tomsho L.P."/>
            <person name="Schuster S.C."/>
            <person name="Henke P."/>
            <person name="Rohde M."/>
            <person name="Overmann J."/>
            <person name="Bryant D.A."/>
        </authorList>
    </citation>
    <scope>NUCLEOTIDE SEQUENCE [LARGE SCALE GENOMIC DNA]</scope>
    <source>
        <strain evidence="2">CR</strain>
    </source>
</reference>